<evidence type="ECO:0000256" key="1">
    <source>
        <dbReference type="SAM" id="Coils"/>
    </source>
</evidence>
<evidence type="ECO:0000313" key="3">
    <source>
        <dbReference type="EMBL" id="MFB9571383.1"/>
    </source>
</evidence>
<evidence type="ECO:0008006" key="5">
    <source>
        <dbReference type="Google" id="ProtNLM"/>
    </source>
</evidence>
<feature type="region of interest" description="Disordered" evidence="2">
    <location>
        <begin position="60"/>
        <end position="109"/>
    </location>
</feature>
<proteinExistence type="predicted"/>
<feature type="compositionally biased region" description="Low complexity" evidence="2">
    <location>
        <begin position="60"/>
        <end position="70"/>
    </location>
</feature>
<accession>A0ABV5R0L4</accession>
<keyword evidence="4" id="KW-1185">Reference proteome</keyword>
<protein>
    <recommendedName>
        <fullName evidence="5">Prephenate dehydrogenase</fullName>
    </recommendedName>
</protein>
<evidence type="ECO:0000256" key="2">
    <source>
        <dbReference type="SAM" id="MobiDB-lite"/>
    </source>
</evidence>
<name>A0ABV5R0L4_9ACTN</name>
<sequence length="173" mass="18035">MATTIDAPDGIHSTIEQLQGELPGLESRKQELEQELAAVAQRLEAVRTAVESLKTLSTATAAAMTAAPKTAGRKETGTTAQRPASRTAKKAAPRAKAGKKKAPPAKRAKGLTDGVVEILSKAKSAMKASEVNQALGRPETAGQVEAVRGTLERLVKAAQARRTGRGLYEAAQG</sequence>
<gene>
    <name evidence="3" type="ORF">ACFFTL_03240</name>
</gene>
<dbReference type="Proteomes" id="UP001589710">
    <property type="component" value="Unassembled WGS sequence"/>
</dbReference>
<evidence type="ECO:0000313" key="4">
    <source>
        <dbReference type="Proteomes" id="UP001589710"/>
    </source>
</evidence>
<organism evidence="3 4">
    <name type="scientific">Streptomyces yanii</name>
    <dbReference type="NCBI Taxonomy" id="78510"/>
    <lineage>
        <taxon>Bacteria</taxon>
        <taxon>Bacillati</taxon>
        <taxon>Actinomycetota</taxon>
        <taxon>Actinomycetes</taxon>
        <taxon>Kitasatosporales</taxon>
        <taxon>Streptomycetaceae</taxon>
        <taxon>Streptomyces</taxon>
    </lineage>
</organism>
<dbReference type="EMBL" id="JBHMCG010000010">
    <property type="protein sequence ID" value="MFB9571383.1"/>
    <property type="molecule type" value="Genomic_DNA"/>
</dbReference>
<dbReference type="RefSeq" id="WP_345515929.1">
    <property type="nucleotide sequence ID" value="NZ_BAAAXD010000034.1"/>
</dbReference>
<keyword evidence="1" id="KW-0175">Coiled coil</keyword>
<reference evidence="3 4" key="1">
    <citation type="submission" date="2024-09" db="EMBL/GenBank/DDBJ databases">
        <authorList>
            <person name="Sun Q."/>
            <person name="Mori K."/>
        </authorList>
    </citation>
    <scope>NUCLEOTIDE SEQUENCE [LARGE SCALE GENOMIC DNA]</scope>
    <source>
        <strain evidence="3 4">JCM 3331</strain>
    </source>
</reference>
<feature type="compositionally biased region" description="Basic residues" evidence="2">
    <location>
        <begin position="87"/>
        <end position="109"/>
    </location>
</feature>
<comment type="caution">
    <text evidence="3">The sequence shown here is derived from an EMBL/GenBank/DDBJ whole genome shotgun (WGS) entry which is preliminary data.</text>
</comment>
<feature type="coiled-coil region" evidence="1">
    <location>
        <begin position="15"/>
        <end position="49"/>
    </location>
</feature>